<dbReference type="Proteomes" id="UP000198609">
    <property type="component" value="Unassembled WGS sequence"/>
</dbReference>
<dbReference type="EMBL" id="FNST01000002">
    <property type="protein sequence ID" value="SED23171.1"/>
    <property type="molecule type" value="Genomic_DNA"/>
</dbReference>
<organism evidence="2 3">
    <name type="scientific">Streptomyces melanosporofaciens</name>
    <dbReference type="NCBI Taxonomy" id="67327"/>
    <lineage>
        <taxon>Bacteria</taxon>
        <taxon>Bacillati</taxon>
        <taxon>Actinomycetota</taxon>
        <taxon>Actinomycetes</taxon>
        <taxon>Kitasatosporales</taxon>
        <taxon>Streptomycetaceae</taxon>
        <taxon>Streptomyces</taxon>
        <taxon>Streptomyces violaceusniger group</taxon>
    </lineage>
</organism>
<sequence>MPLAGAYTYARFASGFRGSRTVDVLATPGFLDGEPLAESGEVLAQVQTERVLARTGDDPFVLVGYSSGGLLALAMAALLSERGAPVRSVALLDTYLPPPDRMDEFVTALMRGMTDRRDVVRGLTGTGLSAMAWNCDLFARWSAAPLPVPVLSVRADVPLLAGDGSAPVVAEADIRTTDGDHYTLMEEHASRTAALVAEWLTEAGHRVV</sequence>
<evidence type="ECO:0000259" key="1">
    <source>
        <dbReference type="SMART" id="SM00824"/>
    </source>
</evidence>
<dbReference type="SMART" id="SM00824">
    <property type="entry name" value="PKS_TE"/>
    <property type="match status" value="1"/>
</dbReference>
<dbReference type="InterPro" id="IPR001031">
    <property type="entry name" value="Thioesterase"/>
</dbReference>
<dbReference type="RefSeq" id="WP_244321479.1">
    <property type="nucleotide sequence ID" value="NZ_FNST01000002.1"/>
</dbReference>
<dbReference type="InterPro" id="IPR020802">
    <property type="entry name" value="TesA-like"/>
</dbReference>
<feature type="domain" description="Thioesterase TesA-like" evidence="1">
    <location>
        <begin position="1"/>
        <end position="200"/>
    </location>
</feature>
<name>A0A1H4Z1D5_STRMJ</name>
<dbReference type="AlphaFoldDB" id="A0A1H4Z1D5"/>
<evidence type="ECO:0000313" key="3">
    <source>
        <dbReference type="Proteomes" id="UP000198609"/>
    </source>
</evidence>
<proteinExistence type="predicted"/>
<dbReference type="SUPFAM" id="SSF53474">
    <property type="entry name" value="alpha/beta-Hydrolases"/>
    <property type="match status" value="1"/>
</dbReference>
<dbReference type="Pfam" id="PF00975">
    <property type="entry name" value="Thioesterase"/>
    <property type="match status" value="1"/>
</dbReference>
<accession>A0A1H4Z1D5</accession>
<dbReference type="Gene3D" id="3.40.50.1820">
    <property type="entry name" value="alpha/beta hydrolase"/>
    <property type="match status" value="1"/>
</dbReference>
<protein>
    <submittedName>
        <fullName evidence="2">Thioesterase domain-containing protein</fullName>
    </submittedName>
</protein>
<gene>
    <name evidence="2" type="ORF">SAMN04490356_7538</name>
</gene>
<reference evidence="3" key="1">
    <citation type="submission" date="2016-10" db="EMBL/GenBank/DDBJ databases">
        <authorList>
            <person name="Varghese N."/>
            <person name="Submissions S."/>
        </authorList>
    </citation>
    <scope>NUCLEOTIDE SEQUENCE [LARGE SCALE GENOMIC DNA]</scope>
    <source>
        <strain evidence="3">DSM 40318</strain>
    </source>
</reference>
<dbReference type="InterPro" id="IPR029058">
    <property type="entry name" value="AB_hydrolase_fold"/>
</dbReference>
<evidence type="ECO:0000313" key="2">
    <source>
        <dbReference type="EMBL" id="SED23171.1"/>
    </source>
</evidence>
<keyword evidence="3" id="KW-1185">Reference proteome</keyword>